<dbReference type="RefSeq" id="WP_050728690.1">
    <property type="nucleotide sequence ID" value="NZ_CADILD010000002.1"/>
</dbReference>
<evidence type="ECO:0000313" key="2">
    <source>
        <dbReference type="Proteomes" id="UP000494105"/>
    </source>
</evidence>
<dbReference type="EMBL" id="CADILD010000002">
    <property type="protein sequence ID" value="CAB3871571.1"/>
    <property type="molecule type" value="Genomic_DNA"/>
</dbReference>
<accession>A0A6S7CZG2</accession>
<dbReference type="GO" id="GO:0005975">
    <property type="term" value="P:carbohydrate metabolic process"/>
    <property type="evidence" value="ECO:0007669"/>
    <property type="project" value="InterPro"/>
</dbReference>
<dbReference type="Proteomes" id="UP000494105">
    <property type="component" value="Unassembled WGS sequence"/>
</dbReference>
<name>A0A6S7CZG2_9BURK</name>
<organism evidence="1 2">
    <name type="scientific">Achromobacter piechaudii</name>
    <dbReference type="NCBI Taxonomy" id="72556"/>
    <lineage>
        <taxon>Bacteria</taxon>
        <taxon>Pseudomonadati</taxon>
        <taxon>Pseudomonadota</taxon>
        <taxon>Betaproteobacteria</taxon>
        <taxon>Burkholderiales</taxon>
        <taxon>Alcaligenaceae</taxon>
        <taxon>Achromobacter</taxon>
    </lineage>
</organism>
<evidence type="ECO:0000313" key="1">
    <source>
        <dbReference type="EMBL" id="CAB3871571.1"/>
    </source>
</evidence>
<protein>
    <recommendedName>
        <fullName evidence="3">NodB homology domain-containing protein</fullName>
    </recommendedName>
</protein>
<dbReference type="SUPFAM" id="SSF88713">
    <property type="entry name" value="Glycoside hydrolase/deacetylase"/>
    <property type="match status" value="1"/>
</dbReference>
<dbReference type="InterPro" id="IPR011330">
    <property type="entry name" value="Glyco_hydro/deAcase_b/a-brl"/>
</dbReference>
<dbReference type="Gene3D" id="3.20.20.370">
    <property type="entry name" value="Glycoside hydrolase/deacetylase"/>
    <property type="match status" value="1"/>
</dbReference>
<gene>
    <name evidence="1" type="ORF">LMG1861_02792</name>
</gene>
<evidence type="ECO:0008006" key="3">
    <source>
        <dbReference type="Google" id="ProtNLM"/>
    </source>
</evidence>
<dbReference type="AlphaFoldDB" id="A0A6S7CZG2"/>
<reference evidence="1 2" key="1">
    <citation type="submission" date="2020-04" db="EMBL/GenBank/DDBJ databases">
        <authorList>
            <person name="De Canck E."/>
        </authorList>
    </citation>
    <scope>NUCLEOTIDE SEQUENCE [LARGE SCALE GENOMIC DNA]</scope>
    <source>
        <strain evidence="1 2">LMG 1861</strain>
    </source>
</reference>
<sequence>MKDRYALITVDTEALPKRASQNHVDRLMWGKHEKGTAGIAEMCAIGDEFNAKHVFFVDLCGAYASLDQVREVVRWLDGQGQDVQLHTHPEYLPESFWAQHGMAARPQYMNQYTDDERAEFVIRHFGKMISDVTGKPLRAFRAGSFRWNASTIRALKAANIPLSFNNSMCAVHAGQCPYSEPTNHPYIWSNGVIEVPTTEKKILPKVGKDEWWARLTYPESSYFKFRPWWGKLLLDTFSGSPSFAVFLLHSWSLLYWDENGFGSFRDDQRLEGYRKLMARLTKDYDVITTADFLDLHAQGKIATTHEVDLALAQITAPASGGPAC</sequence>
<proteinExistence type="predicted"/>